<gene>
    <name evidence="1" type="ORF">ACFO6W_18080</name>
</gene>
<evidence type="ECO:0000313" key="1">
    <source>
        <dbReference type="EMBL" id="MFC4675600.1"/>
    </source>
</evidence>
<evidence type="ECO:0000313" key="2">
    <source>
        <dbReference type="Proteomes" id="UP001596023"/>
    </source>
</evidence>
<accession>A0ABV9KZK8</accession>
<reference evidence="2" key="1">
    <citation type="journal article" date="2019" name="Int. J. Syst. Evol. Microbiol.">
        <title>The Global Catalogue of Microorganisms (GCM) 10K type strain sequencing project: providing services to taxonomists for standard genome sequencing and annotation.</title>
        <authorList>
            <consortium name="The Broad Institute Genomics Platform"/>
            <consortium name="The Broad Institute Genome Sequencing Center for Infectious Disease"/>
            <person name="Wu L."/>
            <person name="Ma J."/>
        </authorList>
    </citation>
    <scope>NUCLEOTIDE SEQUENCE [LARGE SCALE GENOMIC DNA]</scope>
    <source>
        <strain evidence="2">CCUG 66188</strain>
    </source>
</reference>
<proteinExistence type="predicted"/>
<comment type="caution">
    <text evidence="1">The sequence shown here is derived from an EMBL/GenBank/DDBJ whole genome shotgun (WGS) entry which is preliminary data.</text>
</comment>
<keyword evidence="2" id="KW-1185">Reference proteome</keyword>
<dbReference type="RefSeq" id="WP_379998977.1">
    <property type="nucleotide sequence ID" value="NZ_JBHSGN010000107.1"/>
</dbReference>
<sequence>MQFGDAFYDFCELMNIGKAVYNQDSDRFDFLVSEKEFKSLLELGNIYDGRKGGLVLGKLHKEGGVHFIQYYGNGMFKYTAEMEGWEYLTGPILNTGIGEKFEGINSDCLPILCREEDTSFKIPQKSKIIDTSNSRIGILLLSEHKQFIVNRFSTRKHINRIIEIDEENDLYNLYNNVY</sequence>
<name>A0ABV9KZK8_9BACT</name>
<dbReference type="EMBL" id="JBHSGN010000107">
    <property type="protein sequence ID" value="MFC4675600.1"/>
    <property type="molecule type" value="Genomic_DNA"/>
</dbReference>
<organism evidence="1 2">
    <name type="scientific">Dysgonomonas termitidis</name>
    <dbReference type="NCBI Taxonomy" id="1516126"/>
    <lineage>
        <taxon>Bacteria</taxon>
        <taxon>Pseudomonadati</taxon>
        <taxon>Bacteroidota</taxon>
        <taxon>Bacteroidia</taxon>
        <taxon>Bacteroidales</taxon>
        <taxon>Dysgonomonadaceae</taxon>
        <taxon>Dysgonomonas</taxon>
    </lineage>
</organism>
<dbReference type="Proteomes" id="UP001596023">
    <property type="component" value="Unassembled WGS sequence"/>
</dbReference>
<protein>
    <submittedName>
        <fullName evidence="1">Uncharacterized protein</fullName>
    </submittedName>
</protein>